<dbReference type="Pfam" id="PF07690">
    <property type="entry name" value="MFS_1"/>
    <property type="match status" value="1"/>
</dbReference>
<feature type="transmembrane region" description="Helical" evidence="6">
    <location>
        <begin position="213"/>
        <end position="230"/>
    </location>
</feature>
<feature type="domain" description="Major facilitator superfamily (MFS) profile" evidence="7">
    <location>
        <begin position="27"/>
        <end position="511"/>
    </location>
</feature>
<reference evidence="8 9" key="1">
    <citation type="journal article" date="2019" name="Emerg. Microbes Infect.">
        <title>Comprehensive subspecies identification of 175 nontuberculous mycobacteria species based on 7547 genomic profiles.</title>
        <authorList>
            <person name="Matsumoto Y."/>
            <person name="Kinjo T."/>
            <person name="Motooka D."/>
            <person name="Nabeya D."/>
            <person name="Jung N."/>
            <person name="Uechi K."/>
            <person name="Horii T."/>
            <person name="Iida T."/>
            <person name="Fujita J."/>
            <person name="Nakamura S."/>
        </authorList>
    </citation>
    <scope>NUCLEOTIDE SEQUENCE [LARGE SCALE GENOMIC DNA]</scope>
    <source>
        <strain evidence="8 9">JCM 12603</strain>
    </source>
</reference>
<feature type="transmembrane region" description="Helical" evidence="6">
    <location>
        <begin position="376"/>
        <end position="395"/>
    </location>
</feature>
<feature type="region of interest" description="Disordered" evidence="5">
    <location>
        <begin position="523"/>
        <end position="542"/>
    </location>
</feature>
<feature type="transmembrane region" description="Helical" evidence="6">
    <location>
        <begin position="242"/>
        <end position="262"/>
    </location>
</feature>
<feature type="transmembrane region" description="Helical" evidence="6">
    <location>
        <begin position="316"/>
        <end position="337"/>
    </location>
</feature>
<keyword evidence="4 6" id="KW-0472">Membrane</keyword>
<dbReference type="GO" id="GO:0005886">
    <property type="term" value="C:plasma membrane"/>
    <property type="evidence" value="ECO:0007669"/>
    <property type="project" value="UniProtKB-SubCell"/>
</dbReference>
<evidence type="ECO:0000256" key="1">
    <source>
        <dbReference type="ARBA" id="ARBA00004651"/>
    </source>
</evidence>
<dbReference type="GO" id="GO:0022857">
    <property type="term" value="F:transmembrane transporter activity"/>
    <property type="evidence" value="ECO:0007669"/>
    <property type="project" value="InterPro"/>
</dbReference>
<dbReference type="KEGG" id="mpof:MPOR_15840"/>
<feature type="transmembrane region" description="Helical" evidence="6">
    <location>
        <begin position="349"/>
        <end position="370"/>
    </location>
</feature>
<feature type="transmembrane region" description="Helical" evidence="6">
    <location>
        <begin position="25"/>
        <end position="45"/>
    </location>
</feature>
<dbReference type="Gene3D" id="1.20.1720.10">
    <property type="entry name" value="Multidrug resistance protein D"/>
    <property type="match status" value="1"/>
</dbReference>
<comment type="subcellular location">
    <subcellularLocation>
        <location evidence="1">Cell membrane</location>
        <topology evidence="1">Multi-pass membrane protein</topology>
    </subcellularLocation>
</comment>
<evidence type="ECO:0000256" key="4">
    <source>
        <dbReference type="ARBA" id="ARBA00023136"/>
    </source>
</evidence>
<evidence type="ECO:0000259" key="7">
    <source>
        <dbReference type="PROSITE" id="PS50850"/>
    </source>
</evidence>
<sequence length="542" mass="55923">MAETSTRSTPTLDAAADGLSHRARIWLLAVASMDVLLVISSMVALNAALPDIAVQTSASQSQLTWIVDGYTLALACLLLPAGAVGDRYGRRGALLLGMAVFLVASLAPTLLDSPTQIIVARAAAGVGAAFIMPATLSLLTAAFPKSERSKAVGIWAGVAGSGAIIGFLGTGVLLEFFGWQSIFYALAGAALLMLILTGTIGSSRDETATPIDWLGASLIGVAIAVFVLGVVEAPVQGWGDPLVVGCLAAGILLGGAFATVELRRRHPLLDVRLFARADFATGAVGITFLFFANFGFFYIVMQFMQLVMDYTPLQTAFALAPLALPVLILSATVHLYLPRLGLRGSASIGLLLLAGGLFLMRFLTADATFIDLAWPLLVMACGIGICTAPTTSAIMGAVPDEKQGVASAVNDATREIGAAVGIAVAGSILAAVYHGALTPHLSPYPAEIRDSATDSLASALRASELMGPQGGQLATLAQDAFMQSMDHALLVMAVVIATAAVFVAVWSPGRDGRQAGFIRHIRRRGAHRASGPASSAQTGTGP</sequence>
<dbReference type="InterPro" id="IPR011701">
    <property type="entry name" value="MFS"/>
</dbReference>
<dbReference type="SUPFAM" id="SSF103473">
    <property type="entry name" value="MFS general substrate transporter"/>
    <property type="match status" value="1"/>
</dbReference>
<accession>A0A6N4V956</accession>
<feature type="transmembrane region" description="Helical" evidence="6">
    <location>
        <begin position="92"/>
        <end position="111"/>
    </location>
</feature>
<evidence type="ECO:0000256" key="5">
    <source>
        <dbReference type="SAM" id="MobiDB-lite"/>
    </source>
</evidence>
<feature type="transmembrane region" description="Helical" evidence="6">
    <location>
        <begin position="182"/>
        <end position="201"/>
    </location>
</feature>
<dbReference type="RefSeq" id="WP_235682493.1">
    <property type="nucleotide sequence ID" value="NZ_AP022570.1"/>
</dbReference>
<dbReference type="AlphaFoldDB" id="A0A6N4V956"/>
<dbReference type="InterPro" id="IPR036259">
    <property type="entry name" value="MFS_trans_sf"/>
</dbReference>
<keyword evidence="2 6" id="KW-0812">Transmembrane</keyword>
<feature type="transmembrane region" description="Helical" evidence="6">
    <location>
        <begin position="488"/>
        <end position="506"/>
    </location>
</feature>
<dbReference type="EMBL" id="AP022570">
    <property type="protein sequence ID" value="BBX50558.1"/>
    <property type="molecule type" value="Genomic_DNA"/>
</dbReference>
<dbReference type="Gene3D" id="1.20.1250.20">
    <property type="entry name" value="MFS general substrate transporter like domains"/>
    <property type="match status" value="1"/>
</dbReference>
<feature type="compositionally biased region" description="Polar residues" evidence="5">
    <location>
        <begin position="532"/>
        <end position="542"/>
    </location>
</feature>
<dbReference type="PANTHER" id="PTHR42718:SF42">
    <property type="entry name" value="EXPORT PROTEIN"/>
    <property type="match status" value="1"/>
</dbReference>
<organism evidence="8 9">
    <name type="scientific">Mycolicibacterium poriferae</name>
    <dbReference type="NCBI Taxonomy" id="39694"/>
    <lineage>
        <taxon>Bacteria</taxon>
        <taxon>Bacillati</taxon>
        <taxon>Actinomycetota</taxon>
        <taxon>Actinomycetes</taxon>
        <taxon>Mycobacteriales</taxon>
        <taxon>Mycobacteriaceae</taxon>
        <taxon>Mycolicibacterium</taxon>
    </lineage>
</organism>
<evidence type="ECO:0000256" key="3">
    <source>
        <dbReference type="ARBA" id="ARBA00022989"/>
    </source>
</evidence>
<feature type="transmembrane region" description="Helical" evidence="6">
    <location>
        <begin position="416"/>
        <end position="436"/>
    </location>
</feature>
<proteinExistence type="predicted"/>
<protein>
    <submittedName>
        <fullName evidence="8">MFS transporter</fullName>
    </submittedName>
</protein>
<feature type="transmembrane region" description="Helical" evidence="6">
    <location>
        <begin position="117"/>
        <end position="139"/>
    </location>
</feature>
<keyword evidence="3 6" id="KW-1133">Transmembrane helix</keyword>
<feature type="transmembrane region" description="Helical" evidence="6">
    <location>
        <begin position="283"/>
        <end position="304"/>
    </location>
</feature>
<dbReference type="PROSITE" id="PS50850">
    <property type="entry name" value="MFS"/>
    <property type="match status" value="1"/>
</dbReference>
<name>A0A6N4V956_9MYCO</name>
<feature type="transmembrane region" description="Helical" evidence="6">
    <location>
        <begin position="65"/>
        <end position="85"/>
    </location>
</feature>
<dbReference type="CDD" id="cd17321">
    <property type="entry name" value="MFS_MMR_MDR_like"/>
    <property type="match status" value="1"/>
</dbReference>
<dbReference type="PANTHER" id="PTHR42718">
    <property type="entry name" value="MAJOR FACILITATOR SUPERFAMILY MULTIDRUG TRANSPORTER MFSC"/>
    <property type="match status" value="1"/>
</dbReference>
<evidence type="ECO:0000313" key="8">
    <source>
        <dbReference type="EMBL" id="BBX50558.1"/>
    </source>
</evidence>
<gene>
    <name evidence="8" type="ORF">MPOR_15840</name>
</gene>
<evidence type="ECO:0000256" key="2">
    <source>
        <dbReference type="ARBA" id="ARBA00022692"/>
    </source>
</evidence>
<dbReference type="Proteomes" id="UP000466785">
    <property type="component" value="Chromosome"/>
</dbReference>
<keyword evidence="9" id="KW-1185">Reference proteome</keyword>
<evidence type="ECO:0000313" key="9">
    <source>
        <dbReference type="Proteomes" id="UP000466785"/>
    </source>
</evidence>
<dbReference type="InterPro" id="IPR020846">
    <property type="entry name" value="MFS_dom"/>
</dbReference>
<evidence type="ECO:0000256" key="6">
    <source>
        <dbReference type="SAM" id="Phobius"/>
    </source>
</evidence>
<feature type="transmembrane region" description="Helical" evidence="6">
    <location>
        <begin position="151"/>
        <end position="176"/>
    </location>
</feature>